<feature type="compositionally biased region" description="Basic residues" evidence="6">
    <location>
        <begin position="286"/>
        <end position="304"/>
    </location>
</feature>
<dbReference type="KEGG" id="nah:F5544_33245"/>
<evidence type="ECO:0000259" key="7">
    <source>
        <dbReference type="PROSITE" id="PS50931"/>
    </source>
</evidence>
<protein>
    <submittedName>
        <fullName evidence="8">LysR family transcriptional regulator</fullName>
    </submittedName>
</protein>
<dbReference type="Gene3D" id="3.40.190.290">
    <property type="match status" value="1"/>
</dbReference>
<dbReference type="Proteomes" id="UP000503540">
    <property type="component" value="Chromosome"/>
</dbReference>
<dbReference type="Pfam" id="PF03466">
    <property type="entry name" value="LysR_substrate"/>
    <property type="match status" value="1"/>
</dbReference>
<dbReference type="PANTHER" id="PTHR30346:SF0">
    <property type="entry name" value="HCA OPERON TRANSCRIPTIONAL ACTIVATOR HCAR"/>
    <property type="match status" value="1"/>
</dbReference>
<dbReference type="InterPro" id="IPR005119">
    <property type="entry name" value="LysR_subst-bd"/>
</dbReference>
<dbReference type="AlphaFoldDB" id="A0A6G9YMG0"/>
<dbReference type="SUPFAM" id="SSF53850">
    <property type="entry name" value="Periplasmic binding protein-like II"/>
    <property type="match status" value="1"/>
</dbReference>
<sequence>MSRLESIDVTRLRWFVAVAEELHFARAAKALRISRQRLSNTVIELENELGTKLFVPGAQPTRLTDDGRELLGEAKEFIARAAEEPEPEPVTLRIGYVPGVTVAKWSRIWAERYPEIPLELVQLAAADQEQALREGRVDMCFVRLPIDRTGLSAIPLYHELPVAVVQKDHPISLFDEIALTDLSDEDRQDVESVDAAAGTLEMVAAIGGFAIVPHSIARLHHRRDLIYRTVTDLPGTEVALAWLTDHTTEQVEDFIGVVRGRSERSSRSKNAAPQPVTKKQAEPKSRKAPAKRTPAKGQQRRRGR</sequence>
<dbReference type="GO" id="GO:0032993">
    <property type="term" value="C:protein-DNA complex"/>
    <property type="evidence" value="ECO:0007669"/>
    <property type="project" value="TreeGrafter"/>
</dbReference>
<evidence type="ECO:0000313" key="8">
    <source>
        <dbReference type="EMBL" id="QIS14485.1"/>
    </source>
</evidence>
<organism evidence="8 9">
    <name type="scientific">Nocardia arthritidis</name>
    <dbReference type="NCBI Taxonomy" id="228602"/>
    <lineage>
        <taxon>Bacteria</taxon>
        <taxon>Bacillati</taxon>
        <taxon>Actinomycetota</taxon>
        <taxon>Actinomycetes</taxon>
        <taxon>Mycobacteriales</taxon>
        <taxon>Nocardiaceae</taxon>
        <taxon>Nocardia</taxon>
    </lineage>
</organism>
<dbReference type="SUPFAM" id="SSF46785">
    <property type="entry name" value="Winged helix' DNA-binding domain"/>
    <property type="match status" value="1"/>
</dbReference>
<keyword evidence="2" id="KW-0805">Transcription regulation</keyword>
<accession>A0A6G9YMG0</accession>
<comment type="similarity">
    <text evidence="1">Belongs to the LysR transcriptional regulatory family.</text>
</comment>
<evidence type="ECO:0000313" key="9">
    <source>
        <dbReference type="Proteomes" id="UP000503540"/>
    </source>
</evidence>
<name>A0A6G9YMG0_9NOCA</name>
<evidence type="ECO:0000256" key="6">
    <source>
        <dbReference type="SAM" id="MobiDB-lite"/>
    </source>
</evidence>
<dbReference type="InterPro" id="IPR036388">
    <property type="entry name" value="WH-like_DNA-bd_sf"/>
</dbReference>
<evidence type="ECO:0000256" key="2">
    <source>
        <dbReference type="ARBA" id="ARBA00023015"/>
    </source>
</evidence>
<dbReference type="PROSITE" id="PS50931">
    <property type="entry name" value="HTH_LYSR"/>
    <property type="match status" value="1"/>
</dbReference>
<evidence type="ECO:0000256" key="4">
    <source>
        <dbReference type="ARBA" id="ARBA00023159"/>
    </source>
</evidence>
<feature type="region of interest" description="Disordered" evidence="6">
    <location>
        <begin position="259"/>
        <end position="304"/>
    </location>
</feature>
<dbReference type="RefSeq" id="WP_167476890.1">
    <property type="nucleotide sequence ID" value="NZ_CP046172.1"/>
</dbReference>
<evidence type="ECO:0000256" key="3">
    <source>
        <dbReference type="ARBA" id="ARBA00023125"/>
    </source>
</evidence>
<keyword evidence="9" id="KW-1185">Reference proteome</keyword>
<dbReference type="GO" id="GO:0003677">
    <property type="term" value="F:DNA binding"/>
    <property type="evidence" value="ECO:0007669"/>
    <property type="project" value="UniProtKB-KW"/>
</dbReference>
<dbReference type="GO" id="GO:0003700">
    <property type="term" value="F:DNA-binding transcription factor activity"/>
    <property type="evidence" value="ECO:0007669"/>
    <property type="project" value="InterPro"/>
</dbReference>
<dbReference type="Pfam" id="PF00126">
    <property type="entry name" value="HTH_1"/>
    <property type="match status" value="1"/>
</dbReference>
<dbReference type="CDD" id="cd08414">
    <property type="entry name" value="PBP2_LTTR_aromatics_like"/>
    <property type="match status" value="1"/>
</dbReference>
<dbReference type="PANTHER" id="PTHR30346">
    <property type="entry name" value="TRANSCRIPTIONAL DUAL REGULATOR HCAR-RELATED"/>
    <property type="match status" value="1"/>
</dbReference>
<dbReference type="InterPro" id="IPR000847">
    <property type="entry name" value="LysR_HTH_N"/>
</dbReference>
<evidence type="ECO:0000256" key="1">
    <source>
        <dbReference type="ARBA" id="ARBA00009437"/>
    </source>
</evidence>
<dbReference type="InterPro" id="IPR036390">
    <property type="entry name" value="WH_DNA-bd_sf"/>
</dbReference>
<keyword evidence="3" id="KW-0238">DNA-binding</keyword>
<keyword evidence="4" id="KW-0010">Activator</keyword>
<proteinExistence type="inferred from homology"/>
<dbReference type="Gene3D" id="3.40.190.10">
    <property type="entry name" value="Periplasmic binding protein-like II"/>
    <property type="match status" value="2"/>
</dbReference>
<evidence type="ECO:0000256" key="5">
    <source>
        <dbReference type="ARBA" id="ARBA00023163"/>
    </source>
</evidence>
<dbReference type="EMBL" id="CP046172">
    <property type="protein sequence ID" value="QIS14485.1"/>
    <property type="molecule type" value="Genomic_DNA"/>
</dbReference>
<feature type="domain" description="HTH lysR-type" evidence="7">
    <location>
        <begin position="7"/>
        <end position="64"/>
    </location>
</feature>
<reference evidence="8 9" key="1">
    <citation type="journal article" date="2019" name="ACS Chem. Biol.">
        <title>Identification and Mobilization of a Cryptic Antibiotic Biosynthesis Gene Locus from a Human-Pathogenic Nocardia Isolate.</title>
        <authorList>
            <person name="Herisse M."/>
            <person name="Ishida K."/>
            <person name="Porter J.L."/>
            <person name="Howden B."/>
            <person name="Hertweck C."/>
            <person name="Stinear T.P."/>
            <person name="Pidot S.J."/>
        </authorList>
    </citation>
    <scope>NUCLEOTIDE SEQUENCE [LARGE SCALE GENOMIC DNA]</scope>
    <source>
        <strain evidence="8 9">AUSMDU00012717</strain>
    </source>
</reference>
<keyword evidence="5" id="KW-0804">Transcription</keyword>
<gene>
    <name evidence="8" type="ORF">F5544_33245</name>
</gene>
<dbReference type="Gene3D" id="1.10.10.10">
    <property type="entry name" value="Winged helix-like DNA-binding domain superfamily/Winged helix DNA-binding domain"/>
    <property type="match status" value="1"/>
</dbReference>